<gene>
    <name evidence="3" type="ORF">FGO68_gene186</name>
</gene>
<organism evidence="3 4">
    <name type="scientific">Halteria grandinella</name>
    <dbReference type="NCBI Taxonomy" id="5974"/>
    <lineage>
        <taxon>Eukaryota</taxon>
        <taxon>Sar</taxon>
        <taxon>Alveolata</taxon>
        <taxon>Ciliophora</taxon>
        <taxon>Intramacronucleata</taxon>
        <taxon>Spirotrichea</taxon>
        <taxon>Stichotrichia</taxon>
        <taxon>Sporadotrichida</taxon>
        <taxon>Halteriidae</taxon>
        <taxon>Halteria</taxon>
    </lineage>
</organism>
<dbReference type="Proteomes" id="UP000785679">
    <property type="component" value="Unassembled WGS sequence"/>
</dbReference>
<dbReference type="InterPro" id="IPR009069">
    <property type="entry name" value="Cys_alpha_HP_mot_SF"/>
</dbReference>
<evidence type="ECO:0000313" key="4">
    <source>
        <dbReference type="Proteomes" id="UP000785679"/>
    </source>
</evidence>
<feature type="compositionally biased region" description="Low complexity" evidence="1">
    <location>
        <begin position="40"/>
        <end position="51"/>
    </location>
</feature>
<reference evidence="3" key="1">
    <citation type="submission" date="2019-06" db="EMBL/GenBank/DDBJ databases">
        <authorList>
            <person name="Zheng W."/>
        </authorList>
    </citation>
    <scope>NUCLEOTIDE SEQUENCE</scope>
    <source>
        <strain evidence="3">QDHG01</strain>
    </source>
</reference>
<proteinExistence type="predicted"/>
<feature type="domain" description="IMS import disulfide relay-system CHCH-CHCH-like Cx9C" evidence="2">
    <location>
        <begin position="76"/>
        <end position="111"/>
    </location>
</feature>
<comment type="caution">
    <text evidence="3">The sequence shown here is derived from an EMBL/GenBank/DDBJ whole genome shotgun (WGS) entry which is preliminary data.</text>
</comment>
<sequence length="125" mass="14766">MDNPIQIYLYNKVANEYNQFFQSKTLRRCQWRIWSTCSVVPRRSPPSSTRASFRKPSSENFPREDEGSPRQAILDKFCQDEVKQFRNCMNANNYDENKCLPTKNILDKCAALSFKKVNAEPEWIF</sequence>
<name>A0A8J8SXP6_HALGN</name>
<dbReference type="OrthoDB" id="299801at2759"/>
<keyword evidence="4" id="KW-1185">Reference proteome</keyword>
<protein>
    <recommendedName>
        <fullName evidence="2">IMS import disulfide relay-system CHCH-CHCH-like Cx9C domain-containing protein</fullName>
    </recommendedName>
</protein>
<dbReference type="SUPFAM" id="SSF47072">
    <property type="entry name" value="Cysteine alpha-hairpin motif"/>
    <property type="match status" value="1"/>
</dbReference>
<dbReference type="InterPro" id="IPR031731">
    <property type="entry name" value="CX9C"/>
</dbReference>
<dbReference type="AlphaFoldDB" id="A0A8J8SXP6"/>
<evidence type="ECO:0000256" key="1">
    <source>
        <dbReference type="SAM" id="MobiDB-lite"/>
    </source>
</evidence>
<accession>A0A8J8SXP6</accession>
<evidence type="ECO:0000313" key="3">
    <source>
        <dbReference type="EMBL" id="TNV74689.1"/>
    </source>
</evidence>
<dbReference type="Pfam" id="PF16860">
    <property type="entry name" value="CX9C"/>
    <property type="match status" value="1"/>
</dbReference>
<feature type="region of interest" description="Disordered" evidence="1">
    <location>
        <begin position="40"/>
        <end position="68"/>
    </location>
</feature>
<dbReference type="EMBL" id="RRYP01016712">
    <property type="protein sequence ID" value="TNV74689.1"/>
    <property type="molecule type" value="Genomic_DNA"/>
</dbReference>
<evidence type="ECO:0000259" key="2">
    <source>
        <dbReference type="Pfam" id="PF16860"/>
    </source>
</evidence>